<feature type="non-terminal residue" evidence="1">
    <location>
        <position position="51"/>
    </location>
</feature>
<proteinExistence type="predicted"/>
<sequence>MCYLVVERFSVCHCVYYRHSVDMCAAYGTQGHPVQERTVWVGYACDKHSTH</sequence>
<protein>
    <submittedName>
        <fullName evidence="1">Uncharacterized protein</fullName>
    </submittedName>
</protein>
<dbReference type="EMBL" id="KZ679010">
    <property type="protein sequence ID" value="PSS20325.1"/>
    <property type="molecule type" value="Genomic_DNA"/>
</dbReference>
<dbReference type="AlphaFoldDB" id="A0A2T3B3V6"/>
<keyword evidence="2" id="KW-1185">Reference proteome</keyword>
<dbReference type="InParanoid" id="A0A2T3B3V6"/>
<evidence type="ECO:0000313" key="2">
    <source>
        <dbReference type="Proteomes" id="UP000241818"/>
    </source>
</evidence>
<gene>
    <name evidence="1" type="ORF">M430DRAFT_71445</name>
</gene>
<dbReference type="RefSeq" id="XP_024721595.1">
    <property type="nucleotide sequence ID" value="XM_024869508.1"/>
</dbReference>
<dbReference type="GeneID" id="36577589"/>
<dbReference type="OrthoDB" id="5355526at2759"/>
<reference evidence="1 2" key="1">
    <citation type="journal article" date="2018" name="New Phytol.">
        <title>Comparative genomics and transcriptomics depict ericoid mycorrhizal fungi as versatile saprotrophs and plant mutualists.</title>
        <authorList>
            <person name="Martino E."/>
            <person name="Morin E."/>
            <person name="Grelet G.A."/>
            <person name="Kuo A."/>
            <person name="Kohler A."/>
            <person name="Daghino S."/>
            <person name="Barry K.W."/>
            <person name="Cichocki N."/>
            <person name="Clum A."/>
            <person name="Dockter R.B."/>
            <person name="Hainaut M."/>
            <person name="Kuo R.C."/>
            <person name="LaButti K."/>
            <person name="Lindahl B.D."/>
            <person name="Lindquist E.A."/>
            <person name="Lipzen A."/>
            <person name="Khouja H.R."/>
            <person name="Magnuson J."/>
            <person name="Murat C."/>
            <person name="Ohm R.A."/>
            <person name="Singer S.W."/>
            <person name="Spatafora J.W."/>
            <person name="Wang M."/>
            <person name="Veneault-Fourrey C."/>
            <person name="Henrissat B."/>
            <person name="Grigoriev I.V."/>
            <person name="Martin F.M."/>
            <person name="Perotto S."/>
        </authorList>
    </citation>
    <scope>NUCLEOTIDE SEQUENCE [LARGE SCALE GENOMIC DNA]</scope>
    <source>
        <strain evidence="1 2">ATCC 22711</strain>
    </source>
</reference>
<evidence type="ECO:0000313" key="1">
    <source>
        <dbReference type="EMBL" id="PSS20325.1"/>
    </source>
</evidence>
<name>A0A2T3B3V6_AMORE</name>
<dbReference type="Proteomes" id="UP000241818">
    <property type="component" value="Unassembled WGS sequence"/>
</dbReference>
<organism evidence="1 2">
    <name type="scientific">Amorphotheca resinae ATCC 22711</name>
    <dbReference type="NCBI Taxonomy" id="857342"/>
    <lineage>
        <taxon>Eukaryota</taxon>
        <taxon>Fungi</taxon>
        <taxon>Dikarya</taxon>
        <taxon>Ascomycota</taxon>
        <taxon>Pezizomycotina</taxon>
        <taxon>Leotiomycetes</taxon>
        <taxon>Helotiales</taxon>
        <taxon>Amorphothecaceae</taxon>
        <taxon>Amorphotheca</taxon>
    </lineage>
</organism>
<accession>A0A2T3B3V6</accession>